<evidence type="ECO:0000313" key="9">
    <source>
        <dbReference type="EMBL" id="CAF4645443.1"/>
    </source>
</evidence>
<protein>
    <submittedName>
        <fullName evidence="5">Uncharacterized protein</fullName>
    </submittedName>
</protein>
<dbReference type="Proteomes" id="UP000663862">
    <property type="component" value="Unassembled WGS sequence"/>
</dbReference>
<dbReference type="Proteomes" id="UP000663869">
    <property type="component" value="Unassembled WGS sequence"/>
</dbReference>
<dbReference type="Proteomes" id="UP000663865">
    <property type="component" value="Unassembled WGS sequence"/>
</dbReference>
<dbReference type="Proteomes" id="UP000663825">
    <property type="component" value="Unassembled WGS sequence"/>
</dbReference>
<keyword evidence="12" id="KW-1185">Reference proteome</keyword>
<reference evidence="5" key="1">
    <citation type="submission" date="2021-02" db="EMBL/GenBank/DDBJ databases">
        <authorList>
            <person name="Nowell W R."/>
        </authorList>
    </citation>
    <scope>NUCLEOTIDE SEQUENCE</scope>
</reference>
<dbReference type="EMBL" id="CAJOBR010004689">
    <property type="protein sequence ID" value="CAF4791603.1"/>
    <property type="molecule type" value="Genomic_DNA"/>
</dbReference>
<evidence type="ECO:0000313" key="8">
    <source>
        <dbReference type="EMBL" id="CAF4581963.1"/>
    </source>
</evidence>
<name>A0A818PUH3_9BILA</name>
<proteinExistence type="predicted"/>
<dbReference type="Proteomes" id="UP000663848">
    <property type="component" value="Unassembled WGS sequence"/>
</dbReference>
<dbReference type="Proteomes" id="UP000663872">
    <property type="component" value="Unassembled WGS sequence"/>
</dbReference>
<dbReference type="Proteomes" id="UP000663838">
    <property type="component" value="Unassembled WGS sequence"/>
</dbReference>
<evidence type="ECO:0000313" key="5">
    <source>
        <dbReference type="EMBL" id="CAF3626342.1"/>
    </source>
</evidence>
<dbReference type="Proteomes" id="UP000663851">
    <property type="component" value="Unassembled WGS sequence"/>
</dbReference>
<dbReference type="EMBL" id="CAJNYT010000186">
    <property type="protein sequence ID" value="CAF3336907.1"/>
    <property type="molecule type" value="Genomic_DNA"/>
</dbReference>
<dbReference type="EMBL" id="CAJOBQ010002845">
    <property type="protein sequence ID" value="CAF4581963.1"/>
    <property type="molecule type" value="Genomic_DNA"/>
</dbReference>
<dbReference type="Proteomes" id="UP000663873">
    <property type="component" value="Unassembled WGS sequence"/>
</dbReference>
<accession>A0A818PUH3</accession>
<evidence type="ECO:0000313" key="2">
    <source>
        <dbReference type="EMBL" id="CAF3336907.1"/>
    </source>
</evidence>
<evidence type="ECO:0000313" key="3">
    <source>
        <dbReference type="EMBL" id="CAF3438112.1"/>
    </source>
</evidence>
<dbReference type="EMBL" id="CAJNYV010004002">
    <property type="protein sequence ID" value="CAF3626342.1"/>
    <property type="molecule type" value="Genomic_DNA"/>
</dbReference>
<organism evidence="5 11">
    <name type="scientific">Rotaria socialis</name>
    <dbReference type="NCBI Taxonomy" id="392032"/>
    <lineage>
        <taxon>Eukaryota</taxon>
        <taxon>Metazoa</taxon>
        <taxon>Spiralia</taxon>
        <taxon>Gnathifera</taxon>
        <taxon>Rotifera</taxon>
        <taxon>Eurotatoria</taxon>
        <taxon>Bdelloidea</taxon>
        <taxon>Philodinida</taxon>
        <taxon>Philodinidae</taxon>
        <taxon>Rotaria</taxon>
    </lineage>
</organism>
<dbReference type="EMBL" id="CAJOBO010004710">
    <property type="protein sequence ID" value="CAF4527950.1"/>
    <property type="molecule type" value="Genomic_DNA"/>
</dbReference>
<dbReference type="Proteomes" id="UP000663833">
    <property type="component" value="Unassembled WGS sequence"/>
</dbReference>
<sequence length="142" mass="16337">MEQALFNLNILTESEILILDTRNTEVSDEEDGFEKYDHAEDGDAEDCIDEDVVEEINENVYDYCSSEDDPQATPSFENLESTSYSGLRLIQSISRTNAHQYFSINIPKKTDVFAQATARSYLQDRQTHLSCDRLQRVQLKKD</sequence>
<evidence type="ECO:0000313" key="4">
    <source>
        <dbReference type="EMBL" id="CAF3606611.1"/>
    </source>
</evidence>
<evidence type="ECO:0000313" key="1">
    <source>
        <dbReference type="EMBL" id="CAF3260826.1"/>
    </source>
</evidence>
<dbReference type="EMBL" id="CAJNXB010002566">
    <property type="protein sequence ID" value="CAF3260826.1"/>
    <property type="molecule type" value="Genomic_DNA"/>
</dbReference>
<dbReference type="EMBL" id="CAJOBS010000810">
    <property type="protein sequence ID" value="CAF4645443.1"/>
    <property type="molecule type" value="Genomic_DNA"/>
</dbReference>
<evidence type="ECO:0000313" key="7">
    <source>
        <dbReference type="EMBL" id="CAF4527950.1"/>
    </source>
</evidence>
<evidence type="ECO:0000313" key="12">
    <source>
        <dbReference type="Proteomes" id="UP000663873"/>
    </source>
</evidence>
<dbReference type="EMBL" id="CAJNYD010002669">
    <property type="protein sequence ID" value="CAF3438112.1"/>
    <property type="molecule type" value="Genomic_DNA"/>
</dbReference>
<dbReference type="OrthoDB" id="10568661at2759"/>
<comment type="caution">
    <text evidence="5">The sequence shown here is derived from an EMBL/GenBank/DDBJ whole genome shotgun (WGS) entry which is preliminary data.</text>
</comment>
<dbReference type="AlphaFoldDB" id="A0A818PUH3"/>
<evidence type="ECO:0000313" key="11">
    <source>
        <dbReference type="Proteomes" id="UP000663865"/>
    </source>
</evidence>
<evidence type="ECO:0000313" key="10">
    <source>
        <dbReference type="EMBL" id="CAF4791603.1"/>
    </source>
</evidence>
<dbReference type="EMBL" id="CAJOBP010006244">
    <property type="protein sequence ID" value="CAF4488343.1"/>
    <property type="molecule type" value="Genomic_DNA"/>
</dbReference>
<evidence type="ECO:0000313" key="6">
    <source>
        <dbReference type="EMBL" id="CAF4488343.1"/>
    </source>
</evidence>
<dbReference type="EMBL" id="CAJNYU010002849">
    <property type="protein sequence ID" value="CAF3606611.1"/>
    <property type="molecule type" value="Genomic_DNA"/>
</dbReference>
<gene>
    <name evidence="4" type="ORF">FME351_LOCUS22230</name>
    <name evidence="2" type="ORF">GRG538_LOCUS4246</name>
    <name evidence="7" type="ORF">HFQ381_LOCUS29541</name>
    <name evidence="5" type="ORF">KIK155_LOCUS22180</name>
    <name evidence="3" type="ORF">LUA448_LOCUS20933</name>
    <name evidence="10" type="ORF">QYT958_LOCUS23319</name>
    <name evidence="1" type="ORF">TIS948_LOCUS15767</name>
    <name evidence="9" type="ORF">TOA249_LOCUS13596</name>
    <name evidence="8" type="ORF">TSG867_LOCUS26632</name>
    <name evidence="6" type="ORF">UJA718_LOCUS25457</name>
</gene>